<proteinExistence type="predicted"/>
<dbReference type="Proteomes" id="UP000619486">
    <property type="component" value="Unassembled WGS sequence"/>
</dbReference>
<dbReference type="AlphaFoldDB" id="A0A918LMP5"/>
<sequence length="148" mass="15673">MPYGNPTGGQQSGSELPNPGSHPSIKEIGMPKPRKEKQNHLIYADVVDSKSKAGVWMGERASFREKQGRILEALKERTDWVELSDAIMVISTEPAGLTVIVPNPTLPGVIVLSDGGSPAASAQLQAGAEEQVRAVMAELGIAEEETAA</sequence>
<accession>A0A918LMP5</accession>
<gene>
    <name evidence="2" type="ORF">GCM10014713_14340</name>
</gene>
<reference evidence="2" key="1">
    <citation type="journal article" date="2014" name="Int. J. Syst. Evol. Microbiol.">
        <title>Complete genome sequence of Corynebacterium casei LMG S-19264T (=DSM 44701T), isolated from a smear-ripened cheese.</title>
        <authorList>
            <consortium name="US DOE Joint Genome Institute (JGI-PGF)"/>
            <person name="Walter F."/>
            <person name="Albersmeier A."/>
            <person name="Kalinowski J."/>
            <person name="Ruckert C."/>
        </authorList>
    </citation>
    <scope>NUCLEOTIDE SEQUENCE</scope>
    <source>
        <strain evidence="2">JCM 3172</strain>
    </source>
</reference>
<feature type="compositionally biased region" description="Gly residues" evidence="1">
    <location>
        <begin position="1"/>
        <end position="11"/>
    </location>
</feature>
<keyword evidence="3" id="KW-1185">Reference proteome</keyword>
<comment type="caution">
    <text evidence="2">The sequence shown here is derived from an EMBL/GenBank/DDBJ whole genome shotgun (WGS) entry which is preliminary data.</text>
</comment>
<feature type="region of interest" description="Disordered" evidence="1">
    <location>
        <begin position="1"/>
        <end position="39"/>
    </location>
</feature>
<protein>
    <submittedName>
        <fullName evidence="2">Uncharacterized protein</fullName>
    </submittedName>
</protein>
<evidence type="ECO:0000256" key="1">
    <source>
        <dbReference type="SAM" id="MobiDB-lite"/>
    </source>
</evidence>
<evidence type="ECO:0000313" key="2">
    <source>
        <dbReference type="EMBL" id="GGT22415.1"/>
    </source>
</evidence>
<dbReference type="EMBL" id="BMQQ01000003">
    <property type="protein sequence ID" value="GGT22415.1"/>
    <property type="molecule type" value="Genomic_DNA"/>
</dbReference>
<name>A0A918LMP5_9ACTN</name>
<organism evidence="2 3">
    <name type="scientific">Streptomyces purpureus</name>
    <dbReference type="NCBI Taxonomy" id="1951"/>
    <lineage>
        <taxon>Bacteria</taxon>
        <taxon>Bacillati</taxon>
        <taxon>Actinomycetota</taxon>
        <taxon>Actinomycetes</taxon>
        <taxon>Kitasatosporales</taxon>
        <taxon>Streptomycetaceae</taxon>
        <taxon>Streptomyces</taxon>
    </lineage>
</organism>
<reference evidence="2" key="2">
    <citation type="submission" date="2020-09" db="EMBL/GenBank/DDBJ databases">
        <authorList>
            <person name="Sun Q."/>
            <person name="Ohkuma M."/>
        </authorList>
    </citation>
    <scope>NUCLEOTIDE SEQUENCE</scope>
    <source>
        <strain evidence="2">JCM 3172</strain>
    </source>
</reference>
<evidence type="ECO:0000313" key="3">
    <source>
        <dbReference type="Proteomes" id="UP000619486"/>
    </source>
</evidence>